<dbReference type="Pfam" id="PF05593">
    <property type="entry name" value="RHS_repeat"/>
    <property type="match status" value="3"/>
</dbReference>
<keyword evidence="2" id="KW-1185">Reference proteome</keyword>
<reference evidence="1 2" key="1">
    <citation type="submission" date="2020-10" db="EMBL/GenBank/DDBJ databases">
        <title>Phylogeny of dyella-like bacteria.</title>
        <authorList>
            <person name="Fu J."/>
        </authorList>
    </citation>
    <scope>NUCLEOTIDE SEQUENCE [LARGE SCALE GENOMIC DNA]</scope>
    <source>
        <strain evidence="1 2">DHG40</strain>
    </source>
</reference>
<accession>A0ABW8IKJ8</accession>
<dbReference type="InterPro" id="IPR050708">
    <property type="entry name" value="T6SS_VgrG/RHS"/>
</dbReference>
<proteinExistence type="predicted"/>
<dbReference type="RefSeq" id="WP_380013158.1">
    <property type="nucleotide sequence ID" value="NZ_JADIKI010000023.1"/>
</dbReference>
<dbReference type="Gene3D" id="2.180.10.10">
    <property type="entry name" value="RHS repeat-associated core"/>
    <property type="match status" value="1"/>
</dbReference>
<name>A0ABW8IKJ8_9GAMM</name>
<organism evidence="1 2">
    <name type="scientific">Dyella humi</name>
    <dbReference type="NCBI Taxonomy" id="1770547"/>
    <lineage>
        <taxon>Bacteria</taxon>
        <taxon>Pseudomonadati</taxon>
        <taxon>Pseudomonadota</taxon>
        <taxon>Gammaproteobacteria</taxon>
        <taxon>Lysobacterales</taxon>
        <taxon>Rhodanobacteraceae</taxon>
        <taxon>Dyella</taxon>
    </lineage>
</organism>
<sequence length="525" mass="56083">MTDDWGRSLTFNYTSPSGATYTGTVYSVKDRAGNTWTYTYNTSSSSPLLTQVANPDGSAIVYHYENANNPNLITGEGYVPAGGTEARYSWFTYDSNNLVTQGYNGNNANQTALTYNGGGAVTVTYTLSASQTQTRNYNFSIVQGTSKLVSVSGNCDRSCGPQSTNFDSNGNLLSETDFNGVVTNHSYSADGAGLETQRIEGAGTSSQRTVQTDWNETLRLPTERRTLDINSNLVGREDWVYSTAGSVLARCLIDPTNSAATGYNCSNTGTVPAGVRRWTYTYCTTVGTGCPLVGLVLTATGPRTELTQTTSHSYYMASSAVNCGTPGAACYQAGDLYQVTDAMGHVTTVASYDADGRPTRITDANGVNTDMTYTPRGWLASRTAGGATTSFTYTPYGSVQTVTDPDGVTTTYGYDVAHRLIKITDAQSNYIQYTLDAAGNKTAEQVYDTSGTLHKSLARTFNTLGQLTKVMDGLNHTVFDASASGNYDANGNLVQSADGLGVQRQSGYDALNRLVQTLDNYNGTN</sequence>
<dbReference type="InterPro" id="IPR031325">
    <property type="entry name" value="RHS_repeat"/>
</dbReference>
<dbReference type="PANTHER" id="PTHR32305:SF15">
    <property type="entry name" value="PROTEIN RHSA-RELATED"/>
    <property type="match status" value="1"/>
</dbReference>
<dbReference type="InterPro" id="IPR006530">
    <property type="entry name" value="YD"/>
</dbReference>
<dbReference type="Proteomes" id="UP001620409">
    <property type="component" value="Unassembled WGS sequence"/>
</dbReference>
<dbReference type="EMBL" id="JADIKI010000023">
    <property type="protein sequence ID" value="MFK2855743.1"/>
    <property type="molecule type" value="Genomic_DNA"/>
</dbReference>
<gene>
    <name evidence="1" type="ORF">ISP18_14170</name>
</gene>
<evidence type="ECO:0000313" key="1">
    <source>
        <dbReference type="EMBL" id="MFK2855743.1"/>
    </source>
</evidence>
<dbReference type="PANTHER" id="PTHR32305">
    <property type="match status" value="1"/>
</dbReference>
<evidence type="ECO:0000313" key="2">
    <source>
        <dbReference type="Proteomes" id="UP001620409"/>
    </source>
</evidence>
<dbReference type="NCBIfam" id="TIGR01643">
    <property type="entry name" value="YD_repeat_2x"/>
    <property type="match status" value="2"/>
</dbReference>
<comment type="caution">
    <text evidence="1">The sequence shown here is derived from an EMBL/GenBank/DDBJ whole genome shotgun (WGS) entry which is preliminary data.</text>
</comment>
<protein>
    <submittedName>
        <fullName evidence="1">RHS repeat protein</fullName>
    </submittedName>
</protein>